<feature type="transmembrane region" description="Helical" evidence="2">
    <location>
        <begin position="133"/>
        <end position="158"/>
    </location>
</feature>
<dbReference type="InterPro" id="IPR008756">
    <property type="entry name" value="Peptidase_M56"/>
</dbReference>
<keyword evidence="2" id="KW-1133">Transmembrane helix</keyword>
<evidence type="ECO:0000313" key="5">
    <source>
        <dbReference type="EMBL" id="QEG37325.1"/>
    </source>
</evidence>
<feature type="transmembrane region" description="Helical" evidence="2">
    <location>
        <begin position="248"/>
        <end position="270"/>
    </location>
</feature>
<dbReference type="AlphaFoldDB" id="A0A5B9QIH5"/>
<dbReference type="OrthoDB" id="219918at2"/>
<name>A0A5B9QIH5_9BACT</name>
<sequence>MSETFDSVCEFIVIGLEPTFMAAIAAIPVAMLVLATDRIVGRRFSPRILCWLWVVVAVRLLMPIAPISPVSVQRVWHLLSWESKPATVSSWEELWQAPAKPQTIREWMANPRPDPLPEPIAPTPGVTDISWDWESVCVCTLCLLWFAGVILVMLRAIVSSWRFSQRIGLLSCVEDQPTIDCIQQVCASLNISRTPQMKYVPDLSAPAIFGVFRPTLCLPEETRNLLSSSELRMIALHELMHLRRRDGYLSWMLMLVRAFHWFNPIAWITIRHIEHYRELACDHAVRKFTEPQERTSYANLLMRFAAQRPATCLGLLGLGFASPAKNLAARIEAFTSADNRYKLPKLVSVTLLFTLALIGFTDAATDRPTSKMKDLDTFSINESDAWKLVNKSSIPSPSLPPKGELETRQYDLSAALKKIRETRPEESDGFGWLSKYLLVPGREEVVVETQQTGADQIMLTAPETVHQYFNQLLNEVERFGNTWQVVVCTRVLVVEDPEELQGIDWKDAVRYAAPHPARAESWSESNTNFGPERLSLSMESISVDYAPYVATILSAAEMDLVVKKSKLDHWTSAPKITIFSGQVAKISDLSQLPFVVGVTHLKGEFATAAQPCIEVLSQGMELGVKTSMTDRNTIELQCQLELNFIDGVSEAKMPGQDLVIQIPKATHRTISARCNMKQGETLLIAPTITVARKSEPAKYCYYAITTEWFPDPIEGAD</sequence>
<reference evidence="5 6" key="1">
    <citation type="submission" date="2019-08" db="EMBL/GenBank/DDBJ databases">
        <title>Deep-cultivation of Planctomycetes and their phenomic and genomic characterization uncovers novel biology.</title>
        <authorList>
            <person name="Wiegand S."/>
            <person name="Jogler M."/>
            <person name="Boedeker C."/>
            <person name="Pinto D."/>
            <person name="Vollmers J."/>
            <person name="Rivas-Marin E."/>
            <person name="Kohn T."/>
            <person name="Peeters S.H."/>
            <person name="Heuer A."/>
            <person name="Rast P."/>
            <person name="Oberbeckmann S."/>
            <person name="Bunk B."/>
            <person name="Jeske O."/>
            <person name="Meyerdierks A."/>
            <person name="Storesund J.E."/>
            <person name="Kallscheuer N."/>
            <person name="Luecker S."/>
            <person name="Lage O.M."/>
            <person name="Pohl T."/>
            <person name="Merkel B.J."/>
            <person name="Hornburger P."/>
            <person name="Mueller R.-W."/>
            <person name="Bruemmer F."/>
            <person name="Labrenz M."/>
            <person name="Spormann A.M."/>
            <person name="Op den Camp H."/>
            <person name="Overmann J."/>
            <person name="Amann R."/>
            <person name="Jetten M.S.M."/>
            <person name="Mascher T."/>
            <person name="Medema M.H."/>
            <person name="Devos D.P."/>
            <person name="Kaster A.-K."/>
            <person name="Ovreas L."/>
            <person name="Rohde M."/>
            <person name="Galperin M.Y."/>
            <person name="Jogler C."/>
        </authorList>
    </citation>
    <scope>NUCLEOTIDE SEQUENCE [LARGE SCALE GENOMIC DNA]</scope>
    <source>
        <strain evidence="5 6">Pr1d</strain>
    </source>
</reference>
<evidence type="ECO:0000313" key="6">
    <source>
        <dbReference type="Proteomes" id="UP000323917"/>
    </source>
</evidence>
<evidence type="ECO:0000259" key="4">
    <source>
        <dbReference type="Pfam" id="PF05569"/>
    </source>
</evidence>
<dbReference type="PANTHER" id="PTHR34978:SF3">
    <property type="entry name" value="SLR0241 PROTEIN"/>
    <property type="match status" value="1"/>
</dbReference>
<keyword evidence="2" id="KW-0812">Transmembrane</keyword>
<dbReference type="CDD" id="cd07341">
    <property type="entry name" value="M56_BlaR1_MecR1_like"/>
    <property type="match status" value="1"/>
</dbReference>
<gene>
    <name evidence="5" type="primary">blaR1_5</name>
    <name evidence="5" type="ORF">Pr1d_46660</name>
</gene>
<feature type="transmembrane region" description="Helical" evidence="2">
    <location>
        <begin position="48"/>
        <end position="68"/>
    </location>
</feature>
<dbReference type="EMBL" id="CP042913">
    <property type="protein sequence ID" value="QEG37325.1"/>
    <property type="molecule type" value="Genomic_DNA"/>
</dbReference>
<feature type="domain" description="Type II/III secretion system secretin-like" evidence="3">
    <location>
        <begin position="569"/>
        <end position="685"/>
    </location>
</feature>
<dbReference type="Pfam" id="PF05569">
    <property type="entry name" value="Peptidase_M56"/>
    <property type="match status" value="1"/>
</dbReference>
<comment type="similarity">
    <text evidence="1">Belongs to the bacterial secretin family.</text>
</comment>
<dbReference type="GO" id="GO:0009306">
    <property type="term" value="P:protein secretion"/>
    <property type="evidence" value="ECO:0007669"/>
    <property type="project" value="InterPro"/>
</dbReference>
<feature type="domain" description="Peptidase M56" evidence="4">
    <location>
        <begin position="21"/>
        <end position="332"/>
    </location>
</feature>
<organism evidence="5 6">
    <name type="scientific">Bythopirellula goksoeyrii</name>
    <dbReference type="NCBI Taxonomy" id="1400387"/>
    <lineage>
        <taxon>Bacteria</taxon>
        <taxon>Pseudomonadati</taxon>
        <taxon>Planctomycetota</taxon>
        <taxon>Planctomycetia</taxon>
        <taxon>Pirellulales</taxon>
        <taxon>Lacipirellulaceae</taxon>
        <taxon>Bythopirellula</taxon>
    </lineage>
</organism>
<protein>
    <submittedName>
        <fullName evidence="5">Regulatory protein BlaR1</fullName>
    </submittedName>
</protein>
<evidence type="ECO:0000256" key="1">
    <source>
        <dbReference type="RuleBase" id="RU004003"/>
    </source>
</evidence>
<dbReference type="InterPro" id="IPR004846">
    <property type="entry name" value="T2SS/T3SS_dom"/>
</dbReference>
<proteinExistence type="inferred from homology"/>
<accession>A0A5B9QIH5</accession>
<keyword evidence="6" id="KW-1185">Reference proteome</keyword>
<dbReference type="Proteomes" id="UP000323917">
    <property type="component" value="Chromosome"/>
</dbReference>
<dbReference type="Pfam" id="PF00263">
    <property type="entry name" value="Secretin"/>
    <property type="match status" value="1"/>
</dbReference>
<keyword evidence="2" id="KW-0472">Membrane</keyword>
<evidence type="ECO:0000259" key="3">
    <source>
        <dbReference type="Pfam" id="PF00263"/>
    </source>
</evidence>
<dbReference type="PANTHER" id="PTHR34978">
    <property type="entry name" value="POSSIBLE SENSOR-TRANSDUCER PROTEIN BLAR"/>
    <property type="match status" value="1"/>
</dbReference>
<feature type="transmembrane region" description="Helical" evidence="2">
    <location>
        <begin position="12"/>
        <end position="36"/>
    </location>
</feature>
<dbReference type="InterPro" id="IPR052173">
    <property type="entry name" value="Beta-lactam_resp_regulator"/>
</dbReference>
<dbReference type="RefSeq" id="WP_148075574.1">
    <property type="nucleotide sequence ID" value="NZ_CP042913.1"/>
</dbReference>
<evidence type="ECO:0000256" key="2">
    <source>
        <dbReference type="SAM" id="Phobius"/>
    </source>
</evidence>
<dbReference type="KEGG" id="bgok:Pr1d_46660"/>